<sequence length="245" mass="28806">MKWREEHTKKFEECKAIFMEDGSPLYTPLYYSREEIEYFSANSGFSDDEKQETEREEANEAITTVNINIMPDIIPTHEKEKQNGVKKTNEEPKRRHWCEAISQEKEGVRHYWASCNPYYDECDGGGLPDNMEKHYWKSNNDRERVDLEWEELSFDNLVRIKFGREGEDVYDSVECGEDKSNTILETVHDKLDDDWFIGETSTKVKLLGIDEIPRTMDNMAAIRAELLKEIGTEGRSRKNVEWARV</sequence>
<protein>
    <submittedName>
        <fullName evidence="1">Uncharacterized protein</fullName>
    </submittedName>
</protein>
<organism evidence="1">
    <name type="scientific">Tanacetum cinerariifolium</name>
    <name type="common">Dalmatian daisy</name>
    <name type="synonym">Chrysanthemum cinerariifolium</name>
    <dbReference type="NCBI Taxonomy" id="118510"/>
    <lineage>
        <taxon>Eukaryota</taxon>
        <taxon>Viridiplantae</taxon>
        <taxon>Streptophyta</taxon>
        <taxon>Embryophyta</taxon>
        <taxon>Tracheophyta</taxon>
        <taxon>Spermatophyta</taxon>
        <taxon>Magnoliopsida</taxon>
        <taxon>eudicotyledons</taxon>
        <taxon>Gunneridae</taxon>
        <taxon>Pentapetalae</taxon>
        <taxon>asterids</taxon>
        <taxon>campanulids</taxon>
        <taxon>Asterales</taxon>
        <taxon>Asteraceae</taxon>
        <taxon>Asteroideae</taxon>
        <taxon>Anthemideae</taxon>
        <taxon>Anthemidinae</taxon>
        <taxon>Tanacetum</taxon>
    </lineage>
</organism>
<dbReference type="EMBL" id="BKCJ010002790">
    <property type="protein sequence ID" value="GEU50945.1"/>
    <property type="molecule type" value="Genomic_DNA"/>
</dbReference>
<accession>A0A6L2KSE3</accession>
<proteinExistence type="predicted"/>
<dbReference type="AlphaFoldDB" id="A0A6L2KSE3"/>
<evidence type="ECO:0000313" key="1">
    <source>
        <dbReference type="EMBL" id="GEU50945.1"/>
    </source>
</evidence>
<gene>
    <name evidence="1" type="ORF">Tci_022923</name>
</gene>
<name>A0A6L2KSE3_TANCI</name>
<comment type="caution">
    <text evidence="1">The sequence shown here is derived from an EMBL/GenBank/DDBJ whole genome shotgun (WGS) entry which is preliminary data.</text>
</comment>
<reference evidence="1" key="1">
    <citation type="journal article" date="2019" name="Sci. Rep.">
        <title>Draft genome of Tanacetum cinerariifolium, the natural source of mosquito coil.</title>
        <authorList>
            <person name="Yamashiro T."/>
            <person name="Shiraishi A."/>
            <person name="Satake H."/>
            <person name="Nakayama K."/>
        </authorList>
    </citation>
    <scope>NUCLEOTIDE SEQUENCE</scope>
</reference>